<gene>
    <name evidence="10" type="ORF">J2S49_000532</name>
</gene>
<evidence type="ECO:0000313" key="10">
    <source>
        <dbReference type="EMBL" id="MDP9800456.1"/>
    </source>
</evidence>
<comment type="caution">
    <text evidence="10">The sequence shown here is derived from an EMBL/GenBank/DDBJ whole genome shotgun (WGS) entry which is preliminary data.</text>
</comment>
<organism evidence="10 11">
    <name type="scientific">Arcanobacterium wilhelmae</name>
    <dbReference type="NCBI Taxonomy" id="1803177"/>
    <lineage>
        <taxon>Bacteria</taxon>
        <taxon>Bacillati</taxon>
        <taxon>Actinomycetota</taxon>
        <taxon>Actinomycetes</taxon>
        <taxon>Actinomycetales</taxon>
        <taxon>Actinomycetaceae</taxon>
        <taxon>Arcanobacterium</taxon>
    </lineage>
</organism>
<dbReference type="NCBIfam" id="TIGR04226">
    <property type="entry name" value="RrgB_K2N_iso_D2"/>
    <property type="match status" value="1"/>
</dbReference>
<reference evidence="10 11" key="1">
    <citation type="submission" date="2023-07" db="EMBL/GenBank/DDBJ databases">
        <title>Sequencing the genomes of 1000 actinobacteria strains.</title>
        <authorList>
            <person name="Klenk H.-P."/>
        </authorList>
    </citation>
    <scope>NUCLEOTIDE SEQUENCE [LARGE SCALE GENOMIC DNA]</scope>
    <source>
        <strain evidence="10 11">DSM 102162</strain>
    </source>
</reference>
<proteinExistence type="predicted"/>
<feature type="signal peptide" evidence="7">
    <location>
        <begin position="1"/>
        <end position="31"/>
    </location>
</feature>
<evidence type="ECO:0000313" key="11">
    <source>
        <dbReference type="Proteomes" id="UP001235966"/>
    </source>
</evidence>
<feature type="chain" id="PRO_5047139082" evidence="7">
    <location>
        <begin position="32"/>
        <end position="599"/>
    </location>
</feature>
<name>A0ABT9N9T8_9ACTO</name>
<evidence type="ECO:0000256" key="5">
    <source>
        <dbReference type="SAM" id="MobiDB-lite"/>
    </source>
</evidence>
<dbReference type="InterPro" id="IPR026466">
    <property type="entry name" value="Fim_isopep_form_D2_dom"/>
</dbReference>
<keyword evidence="4" id="KW-0572">Peptidoglycan-anchor</keyword>
<dbReference type="NCBIfam" id="NF033902">
    <property type="entry name" value="iso_D2_wall_anc"/>
    <property type="match status" value="1"/>
</dbReference>
<evidence type="ECO:0000256" key="4">
    <source>
        <dbReference type="ARBA" id="ARBA00023088"/>
    </source>
</evidence>
<keyword evidence="2" id="KW-0964">Secreted</keyword>
<sequence>MKNSIRKSAIATLAAGTLLFSGVAASTAAFAQDQVPASVVDANLNGGKGTIHLVKYDDSKGTKDPTGTKDQFADGQTPNPIKGIEFTLTPITAAPGIPSVADAVKSNDKIKELGALQASAAEAALKGGAGWTFGNPIVQKTGENGEINFADLPLGVYLLQETNSKAADGKTYKGAAASLVYLPTTNPKDQSSWIKSEKGDQYAVWVYPKNSLENNVKAVEDTNKEVGETVTYTISATVPTSKKLKTPFEGREYDLNEFGFWDNLDEKLQLLDAKSVKVSVGTDAQKTQLEPADFASTIYKGDGKGVKEDGKDVKATGQELVVALTNSGLDKVAKAKIADSTVKVYLEFSPKVMASGLAPNQAIVVKNNGEGKGTTIPEPTNPPENPDKGEKTNTVVTGWGKIEITKTDGDKKKLKGAEFEVYGITKGGKKEKISINGQDKWTTPDSGVVTIDGLHANNLEDFTKTGESISNDQYKSYELLETKAPVVDGVQYELNRTPIPFTIEVKELTKVTTEETWTLDAQGNVVSKDSAVKTTVESVSTPASDKTLSLFKATEVVNIPVKPKLPLTGGAGIAAFGILGLAVIGGGLYAAKRNEKKNA</sequence>
<accession>A0ABT9N9T8</accession>
<dbReference type="EMBL" id="JAUSQW010000001">
    <property type="protein sequence ID" value="MDP9800456.1"/>
    <property type="molecule type" value="Genomic_DNA"/>
</dbReference>
<dbReference type="Gene3D" id="2.60.40.740">
    <property type="match status" value="1"/>
</dbReference>
<feature type="transmembrane region" description="Helical" evidence="6">
    <location>
        <begin position="567"/>
        <end position="591"/>
    </location>
</feature>
<dbReference type="Gene3D" id="2.60.40.10">
    <property type="entry name" value="Immunoglobulins"/>
    <property type="match status" value="2"/>
</dbReference>
<evidence type="ECO:0000256" key="1">
    <source>
        <dbReference type="ARBA" id="ARBA00022512"/>
    </source>
</evidence>
<evidence type="ECO:0000256" key="3">
    <source>
        <dbReference type="ARBA" id="ARBA00022729"/>
    </source>
</evidence>
<feature type="domain" description="Gram-positive cocci surface proteins LPxTG" evidence="8">
    <location>
        <begin position="562"/>
        <end position="598"/>
    </location>
</feature>
<keyword evidence="6" id="KW-1133">Transmembrane helix</keyword>
<dbReference type="Pfam" id="PF00746">
    <property type="entry name" value="Gram_pos_anchor"/>
    <property type="match status" value="1"/>
</dbReference>
<dbReference type="Proteomes" id="UP001235966">
    <property type="component" value="Unassembled WGS sequence"/>
</dbReference>
<evidence type="ECO:0000259" key="9">
    <source>
        <dbReference type="Pfam" id="PF17802"/>
    </source>
</evidence>
<evidence type="ECO:0000256" key="7">
    <source>
        <dbReference type="SAM" id="SignalP"/>
    </source>
</evidence>
<protein>
    <submittedName>
        <fullName evidence="10">Fimbrial isopeptide formation D2 family protein/LPXTG-motif cell wall-anchored protein</fullName>
    </submittedName>
</protein>
<dbReference type="InterPro" id="IPR041033">
    <property type="entry name" value="SpaA_PFL_dom_1"/>
</dbReference>
<feature type="domain" description="SpaA-like prealbumin fold" evidence="9">
    <location>
        <begin position="400"/>
        <end position="515"/>
    </location>
</feature>
<dbReference type="InterPro" id="IPR019931">
    <property type="entry name" value="LPXTG_anchor"/>
</dbReference>
<dbReference type="NCBIfam" id="TIGR01167">
    <property type="entry name" value="LPXTG_anchor"/>
    <property type="match status" value="1"/>
</dbReference>
<feature type="region of interest" description="Disordered" evidence="5">
    <location>
        <begin position="368"/>
        <end position="393"/>
    </location>
</feature>
<keyword evidence="3 7" id="KW-0732">Signal</keyword>
<dbReference type="InterPro" id="IPR048052">
    <property type="entry name" value="FM1-like"/>
</dbReference>
<dbReference type="InterPro" id="IPR013783">
    <property type="entry name" value="Ig-like_fold"/>
</dbReference>
<dbReference type="Pfam" id="PF17802">
    <property type="entry name" value="SpaA"/>
    <property type="match status" value="1"/>
</dbReference>
<evidence type="ECO:0000256" key="2">
    <source>
        <dbReference type="ARBA" id="ARBA00022525"/>
    </source>
</evidence>
<keyword evidence="6" id="KW-0472">Membrane</keyword>
<keyword evidence="11" id="KW-1185">Reference proteome</keyword>
<dbReference type="RefSeq" id="WP_278057833.1">
    <property type="nucleotide sequence ID" value="NZ_CP121247.1"/>
</dbReference>
<evidence type="ECO:0000259" key="8">
    <source>
        <dbReference type="Pfam" id="PF00746"/>
    </source>
</evidence>
<keyword evidence="1" id="KW-0134">Cell wall</keyword>
<evidence type="ECO:0000256" key="6">
    <source>
        <dbReference type="SAM" id="Phobius"/>
    </source>
</evidence>
<keyword evidence="6" id="KW-0812">Transmembrane</keyword>